<protein>
    <recommendedName>
        <fullName evidence="2">UPF0291 protein SAMN04487834_100199</fullName>
    </recommendedName>
</protein>
<dbReference type="RefSeq" id="WP_033161761.1">
    <property type="nucleotide sequence ID" value="NZ_CACVPP010000003.1"/>
</dbReference>
<keyword evidence="1 2" id="KW-0963">Cytoplasm</keyword>
<dbReference type="PANTHER" id="PTHR37300">
    <property type="entry name" value="UPF0291 PROTEIN CBO2609/CLC_2481"/>
    <property type="match status" value="1"/>
</dbReference>
<reference evidence="4" key="1">
    <citation type="submission" date="2016-10" db="EMBL/GenBank/DDBJ databases">
        <authorList>
            <person name="Varghese N."/>
        </authorList>
    </citation>
    <scope>NUCLEOTIDE SEQUENCE [LARGE SCALE GENOMIC DNA]</scope>
    <source>
        <strain evidence="4">DSM 20406</strain>
    </source>
</reference>
<dbReference type="SUPFAM" id="SSF158221">
    <property type="entry name" value="YnzC-like"/>
    <property type="match status" value="1"/>
</dbReference>
<dbReference type="PANTHER" id="PTHR37300:SF1">
    <property type="entry name" value="UPF0291 PROTEIN YNZC"/>
    <property type="match status" value="1"/>
</dbReference>
<dbReference type="STRING" id="322505.SAMN04487836_101140"/>
<dbReference type="Gene3D" id="1.10.287.540">
    <property type="entry name" value="Helix hairpin bin"/>
    <property type="match status" value="1"/>
</dbReference>
<sequence length="74" mass="8642">MSDQMDALIKEINALAHKSKTEELSPEEKARQKELRAQYIKIFREGMRQQLEGIRVIDPNGNDVTPVRRKKKVH</sequence>
<evidence type="ECO:0000313" key="3">
    <source>
        <dbReference type="EMBL" id="SEI37935.1"/>
    </source>
</evidence>
<dbReference type="HAMAP" id="MF_01103">
    <property type="entry name" value="UPF0291"/>
    <property type="match status" value="1"/>
</dbReference>
<name>A0A1H6QFE3_9FIRM</name>
<dbReference type="EMBL" id="FNYK01000001">
    <property type="protein sequence ID" value="SEI37935.1"/>
    <property type="molecule type" value="Genomic_DNA"/>
</dbReference>
<proteinExistence type="inferred from homology"/>
<organism evidence="3 4">
    <name type="scientific">Sharpea azabuensis</name>
    <dbReference type="NCBI Taxonomy" id="322505"/>
    <lineage>
        <taxon>Bacteria</taxon>
        <taxon>Bacillati</taxon>
        <taxon>Bacillota</taxon>
        <taxon>Erysipelotrichia</taxon>
        <taxon>Erysipelotrichales</taxon>
        <taxon>Coprobacillaceae</taxon>
        <taxon>Sharpea</taxon>
    </lineage>
</organism>
<comment type="subcellular location">
    <subcellularLocation>
        <location evidence="2">Cytoplasm</location>
    </subcellularLocation>
</comment>
<dbReference type="Proteomes" id="UP000183028">
    <property type="component" value="Unassembled WGS sequence"/>
</dbReference>
<evidence type="ECO:0000256" key="1">
    <source>
        <dbReference type="ARBA" id="ARBA00022490"/>
    </source>
</evidence>
<dbReference type="GO" id="GO:0005737">
    <property type="term" value="C:cytoplasm"/>
    <property type="evidence" value="ECO:0007669"/>
    <property type="project" value="UniProtKB-SubCell"/>
</dbReference>
<dbReference type="eggNOG" id="COG4224">
    <property type="taxonomic scope" value="Bacteria"/>
</dbReference>
<gene>
    <name evidence="3" type="ORF">SAMN04487834_100199</name>
</gene>
<dbReference type="AlphaFoldDB" id="A0A1H6QFE3"/>
<dbReference type="GeneID" id="54119169"/>
<dbReference type="InterPro" id="IPR009242">
    <property type="entry name" value="DUF896"/>
</dbReference>
<comment type="similarity">
    <text evidence="2">Belongs to the UPF0291 family.</text>
</comment>
<accession>A0A1H6QFE3</accession>
<evidence type="ECO:0000313" key="4">
    <source>
        <dbReference type="Proteomes" id="UP000183028"/>
    </source>
</evidence>
<keyword evidence="4" id="KW-1185">Reference proteome</keyword>
<dbReference type="Pfam" id="PF05979">
    <property type="entry name" value="DUF896"/>
    <property type="match status" value="1"/>
</dbReference>
<dbReference type="OrthoDB" id="390105at2"/>
<evidence type="ECO:0000256" key="2">
    <source>
        <dbReference type="HAMAP-Rule" id="MF_01103"/>
    </source>
</evidence>